<keyword evidence="1" id="KW-0472">Membrane</keyword>
<dbReference type="AlphaFoldDB" id="A0A316EI30"/>
<name>A0A316EI30_9BACT</name>
<keyword evidence="1" id="KW-1133">Transmembrane helix</keyword>
<organism evidence="2 3">
    <name type="scientific">Arcicella aurantiaca</name>
    <dbReference type="NCBI Taxonomy" id="591202"/>
    <lineage>
        <taxon>Bacteria</taxon>
        <taxon>Pseudomonadati</taxon>
        <taxon>Bacteroidota</taxon>
        <taxon>Cytophagia</taxon>
        <taxon>Cytophagales</taxon>
        <taxon>Flectobacillaceae</taxon>
        <taxon>Arcicella</taxon>
    </lineage>
</organism>
<comment type="caution">
    <text evidence="2">The sequence shown here is derived from an EMBL/GenBank/DDBJ whole genome shotgun (WGS) entry which is preliminary data.</text>
</comment>
<dbReference type="OrthoDB" id="9789516at2"/>
<reference evidence="2 3" key="1">
    <citation type="submission" date="2018-05" db="EMBL/GenBank/DDBJ databases">
        <title>Genomic Encyclopedia of Archaeal and Bacterial Type Strains, Phase II (KMG-II): from individual species to whole genera.</title>
        <authorList>
            <person name="Goeker M."/>
        </authorList>
    </citation>
    <scope>NUCLEOTIDE SEQUENCE [LARGE SCALE GENOMIC DNA]</scope>
    <source>
        <strain evidence="2 3">DSM 22214</strain>
    </source>
</reference>
<evidence type="ECO:0000256" key="1">
    <source>
        <dbReference type="SAM" id="Phobius"/>
    </source>
</evidence>
<evidence type="ECO:0000313" key="2">
    <source>
        <dbReference type="EMBL" id="PWK29467.1"/>
    </source>
</evidence>
<sequence length="194" mass="21719">MSSKFKRISAKLFSYFVKGLLLLAPVYITGYIIFNLLDSLDSHFYFYFRGTGLALMVAIIMIVGFLGSTFISVPVVQIFEDGLARLPLVRLIYFSLKDLVEAFVGDKKKFNQPVKILFNKENGIQKLGFITQSDLQFLDIPEGSVMVYCPHSYAFSGEMFIVPTSSVTLLHLPTSDVMKMIISGGVSLSQENKN</sequence>
<dbReference type="PANTHER" id="PTHR31876:SF26">
    <property type="entry name" value="PROTEIN LIKE COV 2"/>
    <property type="match status" value="1"/>
</dbReference>
<dbReference type="PANTHER" id="PTHR31876">
    <property type="entry name" value="COV-LIKE PROTEIN 1"/>
    <property type="match status" value="1"/>
</dbReference>
<dbReference type="InterPro" id="IPR007462">
    <property type="entry name" value="COV1-like"/>
</dbReference>
<proteinExistence type="predicted"/>
<keyword evidence="1" id="KW-0812">Transmembrane</keyword>
<dbReference type="EMBL" id="QGGO01000001">
    <property type="protein sequence ID" value="PWK29467.1"/>
    <property type="molecule type" value="Genomic_DNA"/>
</dbReference>
<protein>
    <submittedName>
        <fullName evidence="2">Putative membrane protein</fullName>
    </submittedName>
</protein>
<gene>
    <name evidence="2" type="ORF">LV89_00307</name>
</gene>
<dbReference type="RefSeq" id="WP_109741088.1">
    <property type="nucleotide sequence ID" value="NZ_QGGO01000001.1"/>
</dbReference>
<accession>A0A316EI30</accession>
<dbReference type="Pfam" id="PF04367">
    <property type="entry name" value="DUF502"/>
    <property type="match status" value="1"/>
</dbReference>
<dbReference type="Proteomes" id="UP000245489">
    <property type="component" value="Unassembled WGS sequence"/>
</dbReference>
<feature type="transmembrane region" description="Helical" evidence="1">
    <location>
        <begin position="54"/>
        <end position="76"/>
    </location>
</feature>
<keyword evidence="3" id="KW-1185">Reference proteome</keyword>
<feature type="transmembrane region" description="Helical" evidence="1">
    <location>
        <begin position="12"/>
        <end position="34"/>
    </location>
</feature>
<evidence type="ECO:0000313" key="3">
    <source>
        <dbReference type="Proteomes" id="UP000245489"/>
    </source>
</evidence>